<evidence type="ECO:0000256" key="1">
    <source>
        <dbReference type="SAM" id="MobiDB-lite"/>
    </source>
</evidence>
<protein>
    <submittedName>
        <fullName evidence="2">Uncharacterized protein</fullName>
    </submittedName>
</protein>
<reference evidence="2" key="1">
    <citation type="submission" date="2022-08" db="EMBL/GenBank/DDBJ databases">
        <authorList>
            <person name="Gutierrez-Valencia J."/>
        </authorList>
    </citation>
    <scope>NUCLEOTIDE SEQUENCE</scope>
</reference>
<dbReference type="AlphaFoldDB" id="A0AAV0PZJ2"/>
<sequence>MVPDGRLRRGPQLQRLGCPAEHVGRVRTQPVLQPGLLRHIAGGRVQHPHDLHSHEQRRLGKLPEPDLRGRHQHAVPQRAAGPGRLQQPLYRVQDQ</sequence>
<evidence type="ECO:0000313" key="3">
    <source>
        <dbReference type="Proteomes" id="UP001154282"/>
    </source>
</evidence>
<feature type="region of interest" description="Disordered" evidence="1">
    <location>
        <begin position="46"/>
        <end position="95"/>
    </location>
</feature>
<dbReference type="Proteomes" id="UP001154282">
    <property type="component" value="Unassembled WGS sequence"/>
</dbReference>
<accession>A0AAV0PZJ2</accession>
<gene>
    <name evidence="2" type="ORF">LITE_LOCUS40760</name>
</gene>
<organism evidence="2 3">
    <name type="scientific">Linum tenue</name>
    <dbReference type="NCBI Taxonomy" id="586396"/>
    <lineage>
        <taxon>Eukaryota</taxon>
        <taxon>Viridiplantae</taxon>
        <taxon>Streptophyta</taxon>
        <taxon>Embryophyta</taxon>
        <taxon>Tracheophyta</taxon>
        <taxon>Spermatophyta</taxon>
        <taxon>Magnoliopsida</taxon>
        <taxon>eudicotyledons</taxon>
        <taxon>Gunneridae</taxon>
        <taxon>Pentapetalae</taxon>
        <taxon>rosids</taxon>
        <taxon>fabids</taxon>
        <taxon>Malpighiales</taxon>
        <taxon>Linaceae</taxon>
        <taxon>Linum</taxon>
    </lineage>
</organism>
<proteinExistence type="predicted"/>
<evidence type="ECO:0000313" key="2">
    <source>
        <dbReference type="EMBL" id="CAI0476373.1"/>
    </source>
</evidence>
<feature type="compositionally biased region" description="Basic and acidic residues" evidence="1">
    <location>
        <begin position="47"/>
        <end position="69"/>
    </location>
</feature>
<name>A0AAV0PZJ2_9ROSI</name>
<keyword evidence="3" id="KW-1185">Reference proteome</keyword>
<comment type="caution">
    <text evidence="2">The sequence shown here is derived from an EMBL/GenBank/DDBJ whole genome shotgun (WGS) entry which is preliminary data.</text>
</comment>
<dbReference type="EMBL" id="CAMGYJ010000009">
    <property type="protein sequence ID" value="CAI0476373.1"/>
    <property type="molecule type" value="Genomic_DNA"/>
</dbReference>